<dbReference type="SUPFAM" id="SSF52833">
    <property type="entry name" value="Thioredoxin-like"/>
    <property type="match status" value="1"/>
</dbReference>
<evidence type="ECO:0008006" key="4">
    <source>
        <dbReference type="Google" id="ProtNLM"/>
    </source>
</evidence>
<accession>A0A914BC08</accession>
<keyword evidence="3" id="KW-1185">Reference proteome</keyword>
<dbReference type="RefSeq" id="XP_038073574.1">
    <property type="nucleotide sequence ID" value="XM_038217646.1"/>
</dbReference>
<dbReference type="PANTHER" id="PTHR33875:SF2">
    <property type="entry name" value="ACR183CP"/>
    <property type="match status" value="1"/>
</dbReference>
<organism evidence="2 3">
    <name type="scientific">Patiria miniata</name>
    <name type="common">Bat star</name>
    <name type="synonym">Asterina miniata</name>
    <dbReference type="NCBI Taxonomy" id="46514"/>
    <lineage>
        <taxon>Eukaryota</taxon>
        <taxon>Metazoa</taxon>
        <taxon>Echinodermata</taxon>
        <taxon>Eleutherozoa</taxon>
        <taxon>Asterozoa</taxon>
        <taxon>Asteroidea</taxon>
        <taxon>Valvatacea</taxon>
        <taxon>Valvatida</taxon>
        <taxon>Asterinidae</taxon>
        <taxon>Patiria</taxon>
    </lineage>
</organism>
<name>A0A914BC08_PATMI</name>
<evidence type="ECO:0000313" key="2">
    <source>
        <dbReference type="EnsemblMetazoa" id="XP_038073574.1"/>
    </source>
</evidence>
<reference evidence="2" key="1">
    <citation type="submission" date="2022-11" db="UniProtKB">
        <authorList>
            <consortium name="EnsemblMetazoa"/>
        </authorList>
    </citation>
    <scope>IDENTIFICATION</scope>
</reference>
<dbReference type="OrthoDB" id="37297at2759"/>
<keyword evidence="1" id="KW-0732">Signal</keyword>
<dbReference type="PANTHER" id="PTHR33875">
    <property type="entry name" value="OS09G0542200 PROTEIN"/>
    <property type="match status" value="1"/>
</dbReference>
<proteinExistence type="predicted"/>
<feature type="signal peptide" evidence="1">
    <location>
        <begin position="1"/>
        <end position="19"/>
    </location>
</feature>
<evidence type="ECO:0000313" key="3">
    <source>
        <dbReference type="Proteomes" id="UP000887568"/>
    </source>
</evidence>
<evidence type="ECO:0000256" key="1">
    <source>
        <dbReference type="SAM" id="SignalP"/>
    </source>
</evidence>
<dbReference type="EnsemblMetazoa" id="XM_038217646.1">
    <property type="protein sequence ID" value="XP_038073574.1"/>
    <property type="gene ID" value="LOC119741761"/>
</dbReference>
<dbReference type="InterPro" id="IPR036249">
    <property type="entry name" value="Thioredoxin-like_sf"/>
</dbReference>
<dbReference type="AlphaFoldDB" id="A0A914BC08"/>
<dbReference type="OMA" id="GVQLESY"/>
<sequence length="258" mass="29029">MLLFVAVVLLGTLGTVVFGQNPIPHRPPTGFVYPASDTCKALVEFKAFVDLACPHSKTAWPTFEQVAAYYNNATAALVAFETLIFPLPYHRAAFPAAQATYILTDMKSGVAYDWFHYIFNHQSKYYDGAILNFNQSEVHQMLAEDIYMATGVSKSDILTHFKDTDPSWEEEIVMWKYGCTRTVDGTPSAFINGVRVEFSPTWTLDDWRQVIDPLIYNEDAFYMPKTCPAGEAECKYLPGKMECCLNGEFCIPNVGCRC</sequence>
<dbReference type="Gene3D" id="3.40.30.10">
    <property type="entry name" value="Glutaredoxin"/>
    <property type="match status" value="1"/>
</dbReference>
<dbReference type="GeneID" id="119741761"/>
<feature type="chain" id="PRO_5036802197" description="Thioredoxin-like fold domain-containing protein" evidence="1">
    <location>
        <begin position="20"/>
        <end position="258"/>
    </location>
</feature>
<dbReference type="Proteomes" id="UP000887568">
    <property type="component" value="Unplaced"/>
</dbReference>
<protein>
    <recommendedName>
        <fullName evidence="4">Thioredoxin-like fold domain-containing protein</fullName>
    </recommendedName>
</protein>